<protein>
    <submittedName>
        <fullName evidence="2">Uncharacterized protein</fullName>
    </submittedName>
</protein>
<dbReference type="OrthoDB" id="9287at2157"/>
<comment type="caution">
    <text evidence="2">The sequence shown here is derived from an EMBL/GenBank/DDBJ whole genome shotgun (WGS) entry which is preliminary data.</text>
</comment>
<keyword evidence="3" id="KW-1185">Reference proteome</keyword>
<dbReference type="PATRIC" id="fig|1230458.4.peg.1227"/>
<evidence type="ECO:0000313" key="2">
    <source>
        <dbReference type="EMBL" id="ELY94519.1"/>
    </source>
</evidence>
<feature type="compositionally biased region" description="Low complexity" evidence="1">
    <location>
        <begin position="9"/>
        <end position="27"/>
    </location>
</feature>
<dbReference type="Proteomes" id="UP000011648">
    <property type="component" value="Unassembled WGS sequence"/>
</dbReference>
<dbReference type="STRING" id="1230458.C484_06082"/>
<organism evidence="2 3">
    <name type="scientific">Natrialba taiwanensis DSM 12281</name>
    <dbReference type="NCBI Taxonomy" id="1230458"/>
    <lineage>
        <taxon>Archaea</taxon>
        <taxon>Methanobacteriati</taxon>
        <taxon>Methanobacteriota</taxon>
        <taxon>Stenosarchaea group</taxon>
        <taxon>Halobacteria</taxon>
        <taxon>Halobacteriales</taxon>
        <taxon>Natrialbaceae</taxon>
        <taxon>Natrialba</taxon>
    </lineage>
</organism>
<sequence length="161" mass="17545">MTDDGLPFETAETAQTSQTSQTAQTAQRTPTGQDTQPGKAARTDNPIERIAARVRTEFSESIRRLIAFGPAVRGDSTLQTEADLLVGIEDAEVATTADEQTDCERALTELAHDIALEHGIVLTVHVLPAERFEANEEHPFIERATAEGTEFISPTPESNER</sequence>
<dbReference type="EMBL" id="AOIL01000017">
    <property type="protein sequence ID" value="ELY94519.1"/>
    <property type="molecule type" value="Genomic_DNA"/>
</dbReference>
<evidence type="ECO:0000313" key="3">
    <source>
        <dbReference type="Proteomes" id="UP000011648"/>
    </source>
</evidence>
<reference evidence="2 3" key="1">
    <citation type="journal article" date="2014" name="PLoS Genet.">
        <title>Phylogenetically driven sequencing of extremely halophilic archaea reveals strategies for static and dynamic osmo-response.</title>
        <authorList>
            <person name="Becker E.A."/>
            <person name="Seitzer P.M."/>
            <person name="Tritt A."/>
            <person name="Larsen D."/>
            <person name="Krusor M."/>
            <person name="Yao A.I."/>
            <person name="Wu D."/>
            <person name="Madern D."/>
            <person name="Eisen J.A."/>
            <person name="Darling A.E."/>
            <person name="Facciotti M.T."/>
        </authorList>
    </citation>
    <scope>NUCLEOTIDE SEQUENCE [LARGE SCALE GENOMIC DNA]</scope>
    <source>
        <strain evidence="2 3">DSM 12281</strain>
    </source>
</reference>
<evidence type="ECO:0000256" key="1">
    <source>
        <dbReference type="SAM" id="MobiDB-lite"/>
    </source>
</evidence>
<proteinExistence type="predicted"/>
<name>M0A7M7_9EURY</name>
<feature type="region of interest" description="Disordered" evidence="1">
    <location>
        <begin position="1"/>
        <end position="45"/>
    </location>
</feature>
<gene>
    <name evidence="2" type="ORF">C484_06082</name>
</gene>
<dbReference type="AlphaFoldDB" id="M0A7M7"/>
<accession>M0A7M7</accession>